<organism evidence="7 8">
    <name type="scientific">Magnetospirillum gryphiswaldense (strain DSM 6361 / JCM 21280 / NBRC 15271 / MSR-1)</name>
    <dbReference type="NCBI Taxonomy" id="431944"/>
    <lineage>
        <taxon>Bacteria</taxon>
        <taxon>Pseudomonadati</taxon>
        <taxon>Pseudomonadota</taxon>
        <taxon>Alphaproteobacteria</taxon>
        <taxon>Rhodospirillales</taxon>
        <taxon>Rhodospirillaceae</taxon>
        <taxon>Magnetospirillum</taxon>
    </lineage>
</organism>
<feature type="domain" description="HemY N-terminal" evidence="6">
    <location>
        <begin position="28"/>
        <end position="134"/>
    </location>
</feature>
<dbReference type="HOGENOM" id="CLU_028454_0_0_5"/>
<dbReference type="SUPFAM" id="SSF48452">
    <property type="entry name" value="TPR-like"/>
    <property type="match status" value="1"/>
</dbReference>
<evidence type="ECO:0000259" key="6">
    <source>
        <dbReference type="Pfam" id="PF07219"/>
    </source>
</evidence>
<evidence type="ECO:0000256" key="3">
    <source>
        <dbReference type="ARBA" id="ARBA00022989"/>
    </source>
</evidence>
<name>V6F0U7_MAGGM</name>
<dbReference type="InterPro" id="IPR010817">
    <property type="entry name" value="HemY_N"/>
</dbReference>
<dbReference type="KEGG" id="mgry:MSR1_13510"/>
<dbReference type="KEGG" id="mgy:MGMSRv2__0908"/>
<dbReference type="Pfam" id="PF07219">
    <property type="entry name" value="HemY_N"/>
    <property type="match status" value="1"/>
</dbReference>
<proteinExistence type="predicted"/>
<evidence type="ECO:0000256" key="4">
    <source>
        <dbReference type="ARBA" id="ARBA00023136"/>
    </source>
</evidence>
<dbReference type="Gene3D" id="1.25.40.10">
    <property type="entry name" value="Tetratricopeptide repeat domain"/>
    <property type="match status" value="2"/>
</dbReference>
<dbReference type="eggNOG" id="COG3898">
    <property type="taxonomic scope" value="Bacteria"/>
</dbReference>
<sequence>MMARRLFLFALLVAALVAASVWLAERPGQVTVHWQGWRVDTSVPVLLVAMLTFMVLVAVVTRFVAAVVSAPGRFLARRREKRRRRGYAALSDGLAAVAIGDRKAAGKLARQADKLLADPQLTGLLTAQAAELSGDEDEAERRLKTMVERPQTALLGLKGLLALAQRRGDHGAALDYARRAWAMGVPAQDLAEALFRLQAGAGQWVEAEVTLDEARKRRAMKPEDIRHLSALVQLERSLQVERDGDPAAALSLALKAHQADFTLVEASARAARLLHRAGKDRKALAVIVTTWQVAPHPHLVEACIALAPAETPLQRVKRLEKLVKANPDAADGHVALAEAALAAKLWGQARNHLELAAKLRPSAGTFFLLARLEREERQDEAAAQAWMAKATTAPAEPAWHCHACGRPADGWASACPACGAFDALDWRQPAVALLPV</sequence>
<keyword evidence="4 5" id="KW-0472">Membrane</keyword>
<protein>
    <submittedName>
        <fullName evidence="7">HemY domain protein</fullName>
    </submittedName>
</protein>
<evidence type="ECO:0000313" key="7">
    <source>
        <dbReference type="EMBL" id="CDK98123.1"/>
    </source>
</evidence>
<dbReference type="RefSeq" id="WP_024079156.1">
    <property type="nucleotide sequence ID" value="NZ_CP027526.1"/>
</dbReference>
<feature type="transmembrane region" description="Helical" evidence="5">
    <location>
        <begin position="47"/>
        <end position="75"/>
    </location>
</feature>
<evidence type="ECO:0000256" key="1">
    <source>
        <dbReference type="ARBA" id="ARBA00004370"/>
    </source>
</evidence>
<evidence type="ECO:0000256" key="2">
    <source>
        <dbReference type="ARBA" id="ARBA00022692"/>
    </source>
</evidence>
<keyword evidence="3 5" id="KW-1133">Transmembrane helix</keyword>
<keyword evidence="8" id="KW-1185">Reference proteome</keyword>
<dbReference type="AlphaFoldDB" id="V6F0U7"/>
<keyword evidence="2 5" id="KW-0812">Transmembrane</keyword>
<dbReference type="GO" id="GO:0016020">
    <property type="term" value="C:membrane"/>
    <property type="evidence" value="ECO:0007669"/>
    <property type="project" value="UniProtKB-SubCell"/>
</dbReference>
<reference evidence="7 8" key="1">
    <citation type="journal article" date="2014" name="Genome Announc.">
        <title>Complete genome sequence of Magnetospirillum gryphiswaldense MSR-1.</title>
        <authorList>
            <person name="Wang X."/>
            <person name="Wang Q."/>
            <person name="Zhang W."/>
            <person name="Wang Y."/>
            <person name="Li L."/>
            <person name="Wen T."/>
            <person name="Zhang T."/>
            <person name="Zhang Y."/>
            <person name="Xu J."/>
            <person name="Hu J."/>
            <person name="Li S."/>
            <person name="Liu L."/>
            <person name="Liu J."/>
            <person name="Jiang W."/>
            <person name="Tian J."/>
            <person name="Li Y."/>
            <person name="Schuler D."/>
            <person name="Wang L."/>
            <person name="Li J."/>
        </authorList>
    </citation>
    <scope>NUCLEOTIDE SEQUENCE [LARGE SCALE GENOMIC DNA]</scope>
    <source>
        <strain evidence="8">DSM 6361 / JCM 21280 / NBRC 15271 / MSR-1</strain>
    </source>
</reference>
<dbReference type="Proteomes" id="UP000018922">
    <property type="component" value="Chromosome I"/>
</dbReference>
<evidence type="ECO:0000313" key="8">
    <source>
        <dbReference type="Proteomes" id="UP000018922"/>
    </source>
</evidence>
<accession>V6F0U7</accession>
<comment type="subcellular location">
    <subcellularLocation>
        <location evidence="1">Membrane</location>
    </subcellularLocation>
</comment>
<dbReference type="InterPro" id="IPR011990">
    <property type="entry name" value="TPR-like_helical_dom_sf"/>
</dbReference>
<evidence type="ECO:0000256" key="5">
    <source>
        <dbReference type="SAM" id="Phobius"/>
    </source>
</evidence>
<dbReference type="EMBL" id="HG794546">
    <property type="protein sequence ID" value="CDK98123.1"/>
    <property type="molecule type" value="Genomic_DNA"/>
</dbReference>
<dbReference type="STRING" id="1430440.MGMSRv2__0908"/>
<gene>
    <name evidence="7" type="ordered locus">MGMSRv2__0908</name>
</gene>